<evidence type="ECO:0000256" key="5">
    <source>
        <dbReference type="ARBA" id="ARBA00023163"/>
    </source>
</evidence>
<dbReference type="Gene3D" id="1.10.10.10">
    <property type="entry name" value="Winged helix-like DNA-binding domain superfamily/Winged helix DNA-binding domain"/>
    <property type="match status" value="1"/>
</dbReference>
<evidence type="ECO:0000256" key="2">
    <source>
        <dbReference type="ARBA" id="ARBA00023012"/>
    </source>
</evidence>
<feature type="DNA-binding region" description="OmpR/PhoB-type" evidence="6">
    <location>
        <begin position="1"/>
        <end position="92"/>
    </location>
</feature>
<dbReference type="InterPro" id="IPR016032">
    <property type="entry name" value="Sig_transdc_resp-reg_C-effctor"/>
</dbReference>
<evidence type="ECO:0000256" key="7">
    <source>
        <dbReference type="SAM" id="MobiDB-lite"/>
    </source>
</evidence>
<dbReference type="Gene3D" id="1.25.40.10">
    <property type="entry name" value="Tetratricopeptide repeat domain"/>
    <property type="match status" value="1"/>
</dbReference>
<dbReference type="CDD" id="cd15831">
    <property type="entry name" value="BTAD"/>
    <property type="match status" value="1"/>
</dbReference>
<dbReference type="InterPro" id="IPR051677">
    <property type="entry name" value="AfsR-DnrI-RedD_regulator"/>
</dbReference>
<evidence type="ECO:0000313" key="9">
    <source>
        <dbReference type="EMBL" id="MER7379672.1"/>
    </source>
</evidence>
<dbReference type="InterPro" id="IPR005158">
    <property type="entry name" value="BTAD"/>
</dbReference>
<organism evidence="9 10">
    <name type="scientific">Streptomyces lanatus</name>
    <dbReference type="NCBI Taxonomy" id="66900"/>
    <lineage>
        <taxon>Bacteria</taxon>
        <taxon>Bacillati</taxon>
        <taxon>Actinomycetota</taxon>
        <taxon>Actinomycetes</taxon>
        <taxon>Kitasatosporales</taxon>
        <taxon>Streptomycetaceae</taxon>
        <taxon>Streptomyces</taxon>
    </lineage>
</organism>
<evidence type="ECO:0000256" key="3">
    <source>
        <dbReference type="ARBA" id="ARBA00023015"/>
    </source>
</evidence>
<reference evidence="9 10" key="1">
    <citation type="submission" date="2024-06" db="EMBL/GenBank/DDBJ databases">
        <title>The Natural Products Discovery Center: Release of the First 8490 Sequenced Strains for Exploring Actinobacteria Biosynthetic Diversity.</title>
        <authorList>
            <person name="Kalkreuter E."/>
            <person name="Kautsar S.A."/>
            <person name="Yang D."/>
            <person name="Bader C.D."/>
            <person name="Teijaro C.N."/>
            <person name="Fluegel L."/>
            <person name="Davis C.M."/>
            <person name="Simpson J.R."/>
            <person name="Lauterbach L."/>
            <person name="Steele A.D."/>
            <person name="Gui C."/>
            <person name="Meng S."/>
            <person name="Li G."/>
            <person name="Viehrig K."/>
            <person name="Ye F."/>
            <person name="Su P."/>
            <person name="Kiefer A.F."/>
            <person name="Nichols A."/>
            <person name="Cepeda A.J."/>
            <person name="Yan W."/>
            <person name="Fan B."/>
            <person name="Jiang Y."/>
            <person name="Adhikari A."/>
            <person name="Zheng C.-J."/>
            <person name="Schuster L."/>
            <person name="Cowan T.M."/>
            <person name="Smanski M.J."/>
            <person name="Chevrette M.G."/>
            <person name="De Carvalho L.P.S."/>
            <person name="Shen B."/>
        </authorList>
    </citation>
    <scope>NUCLEOTIDE SEQUENCE [LARGE SCALE GENOMIC DNA]</scope>
    <source>
        <strain evidence="9 10">NPDC000155</strain>
    </source>
</reference>
<sequence>MLGPLEVLSGAPQHWKPVEVPKVRILLVVLLAARGRVVSLERLVHELWFDGGQEAKDHRNLLHQYVMRLRRQLGDRRRTVLVTQSPGYRLLLEPEQLDVSRFDELCARGQDLFAAGRYDRAVAVFGEALALWRGAPLEDVPPSPSVVAEAERLREARLAAAEMCVDASHRTGEYAATLAELRALRDDHPLREGLWEKEMTALHACGRRAEALELYQLARRTFRTELGLEPGASLRTLQRRILEGGQVHRPSERTRQGTLDVVSD</sequence>
<accession>A0ABV1Y720</accession>
<dbReference type="Pfam" id="PF03704">
    <property type="entry name" value="BTAD"/>
    <property type="match status" value="1"/>
</dbReference>
<dbReference type="SMART" id="SM01043">
    <property type="entry name" value="BTAD"/>
    <property type="match status" value="1"/>
</dbReference>
<dbReference type="RefSeq" id="WP_190073646.1">
    <property type="nucleotide sequence ID" value="NZ_BNBM01000015.1"/>
</dbReference>
<comment type="caution">
    <text evidence="9">The sequence shown here is derived from an EMBL/GenBank/DDBJ whole genome shotgun (WGS) entry which is preliminary data.</text>
</comment>
<dbReference type="PROSITE" id="PS51755">
    <property type="entry name" value="OMPR_PHOB"/>
    <property type="match status" value="1"/>
</dbReference>
<dbReference type="EMBL" id="JBEPFB010000036">
    <property type="protein sequence ID" value="MER7379672.1"/>
    <property type="molecule type" value="Genomic_DNA"/>
</dbReference>
<dbReference type="InterPro" id="IPR001867">
    <property type="entry name" value="OmpR/PhoB-type_DNA-bd"/>
</dbReference>
<evidence type="ECO:0000256" key="1">
    <source>
        <dbReference type="ARBA" id="ARBA00005820"/>
    </source>
</evidence>
<keyword evidence="5" id="KW-0804">Transcription</keyword>
<evidence type="ECO:0000256" key="6">
    <source>
        <dbReference type="PROSITE-ProRule" id="PRU01091"/>
    </source>
</evidence>
<feature type="domain" description="OmpR/PhoB-type" evidence="8">
    <location>
        <begin position="1"/>
        <end position="92"/>
    </location>
</feature>
<protein>
    <submittedName>
        <fullName evidence="9">AfsR/SARP family transcriptional regulator</fullName>
    </submittedName>
</protein>
<dbReference type="Proteomes" id="UP001486207">
    <property type="component" value="Unassembled WGS sequence"/>
</dbReference>
<gene>
    <name evidence="9" type="ORF">ABT384_44520</name>
</gene>
<dbReference type="PANTHER" id="PTHR35807:SF1">
    <property type="entry name" value="TRANSCRIPTIONAL REGULATOR REDD"/>
    <property type="match status" value="1"/>
</dbReference>
<evidence type="ECO:0000259" key="8">
    <source>
        <dbReference type="PROSITE" id="PS51755"/>
    </source>
</evidence>
<comment type="similarity">
    <text evidence="1">Belongs to the AfsR/DnrI/RedD regulatory family.</text>
</comment>
<dbReference type="InterPro" id="IPR036388">
    <property type="entry name" value="WH-like_DNA-bd_sf"/>
</dbReference>
<name>A0ABV1Y720_9ACTN</name>
<proteinExistence type="inferred from homology"/>
<keyword evidence="10" id="KW-1185">Reference proteome</keyword>
<dbReference type="SUPFAM" id="SSF48452">
    <property type="entry name" value="TPR-like"/>
    <property type="match status" value="1"/>
</dbReference>
<evidence type="ECO:0000256" key="4">
    <source>
        <dbReference type="ARBA" id="ARBA00023125"/>
    </source>
</evidence>
<dbReference type="PANTHER" id="PTHR35807">
    <property type="entry name" value="TRANSCRIPTIONAL REGULATOR REDD-RELATED"/>
    <property type="match status" value="1"/>
</dbReference>
<dbReference type="InterPro" id="IPR011990">
    <property type="entry name" value="TPR-like_helical_dom_sf"/>
</dbReference>
<keyword evidence="3" id="KW-0805">Transcription regulation</keyword>
<keyword evidence="4 6" id="KW-0238">DNA-binding</keyword>
<feature type="region of interest" description="Disordered" evidence="7">
    <location>
        <begin position="244"/>
        <end position="264"/>
    </location>
</feature>
<dbReference type="Pfam" id="PF00486">
    <property type="entry name" value="Trans_reg_C"/>
    <property type="match status" value="1"/>
</dbReference>
<keyword evidence="2" id="KW-0902">Two-component regulatory system</keyword>
<dbReference type="SUPFAM" id="SSF46894">
    <property type="entry name" value="C-terminal effector domain of the bipartite response regulators"/>
    <property type="match status" value="1"/>
</dbReference>
<evidence type="ECO:0000313" key="10">
    <source>
        <dbReference type="Proteomes" id="UP001486207"/>
    </source>
</evidence>